<organismHost>
    <name type="scientific">Homo sapiens</name>
    <name type="common">Human</name>
    <dbReference type="NCBI Taxonomy" id="9606"/>
</organismHost>
<name>A0A0A0PPH4_HCMV</name>
<sequence length="358" mass="40219">MEETRAGRYIVRAGSGGQTEDTASGAESVLATLAAVRTRRRSVVCDGSPGSPTDSARHMSDLASLALTAEFGLGCLEAYVRINAGQVLPVVWPPGWNLVLQEIETDEDFKPEDVKAWSHYLCCETRLAFVGRFVNEAVLSPDQQKKTAVCLISDEGYVFCYVREDTAVYYLARNLMEFARVGLRAVETLHCMRYLTSSLVKRYFRPLLRAWSLGLDTMARFIIRHHGQFMPLTYPPGTELRLCNLRCFENSVEGGHLLRNIKTAFGMRVLGLGTVSLKGENAPFPHLRWPVDLIPIVVAYTGVVYACDVRDDRYIRVGDNLNTFMCLGLNLLFENRRFSGHNGIYDRVPDCPKGRQHR</sequence>
<dbReference type="EMBL" id="KJ361971">
    <property type="protein sequence ID" value="AHJ86123.1"/>
    <property type="molecule type" value="Genomic_DNA"/>
</dbReference>
<gene>
    <name evidence="1" type="primary">UL24</name>
</gene>
<dbReference type="Proteomes" id="UP000169234">
    <property type="component" value="Genome"/>
</dbReference>
<organism evidence="1">
    <name type="scientific">Human cytomegalovirus</name>
    <name type="common">HHV-5</name>
    <name type="synonym">Human herpesvirus 5</name>
    <dbReference type="NCBI Taxonomy" id="10359"/>
    <lineage>
        <taxon>Viruses</taxon>
        <taxon>Duplodnaviria</taxon>
        <taxon>Heunggongvirae</taxon>
        <taxon>Peploviricota</taxon>
        <taxon>Herviviricetes</taxon>
        <taxon>Herpesvirales</taxon>
        <taxon>Orthoherpesviridae</taxon>
        <taxon>Betaherpesvirinae</taxon>
        <taxon>Cytomegalovirus</taxon>
        <taxon>Cytomegalovirus humanbeta5</taxon>
    </lineage>
</organism>
<dbReference type="InterPro" id="IPR003360">
    <property type="entry name" value="US22-like"/>
</dbReference>
<reference evidence="1" key="1">
    <citation type="submission" date="2014-01" db="EMBL/GenBank/DDBJ databases">
        <title>Diversity of human cytomegalovirus.</title>
        <authorList>
            <person name="Wilkie G.S."/>
            <person name="Zavattoni M."/>
            <person name="Davison A.J."/>
        </authorList>
    </citation>
    <scope>NUCLEOTIDE SEQUENCE [LARGE SCALE GENOMIC DNA]</scope>
    <source>
        <strain evidence="1">UKNEQAS1</strain>
    </source>
</reference>
<dbReference type="Pfam" id="PF02393">
    <property type="entry name" value="US22"/>
    <property type="match status" value="2"/>
</dbReference>
<protein>
    <submittedName>
        <fullName evidence="1">Tegument protein UL24</fullName>
    </submittedName>
</protein>
<evidence type="ECO:0000313" key="1">
    <source>
        <dbReference type="EMBL" id="AHJ86123.1"/>
    </source>
</evidence>
<accession>A0A0A0PPH4</accession>
<proteinExistence type="predicted"/>